<dbReference type="GO" id="GO:0006270">
    <property type="term" value="P:DNA replication initiation"/>
    <property type="evidence" value="ECO:0007669"/>
    <property type="project" value="TreeGrafter"/>
</dbReference>
<keyword evidence="9 12" id="KW-0238">DNA-binding</keyword>
<dbReference type="SMART" id="SM00487">
    <property type="entry name" value="DEXDc"/>
    <property type="match status" value="1"/>
</dbReference>
<dbReference type="Pfam" id="PF18074">
    <property type="entry name" value="PriA_C"/>
    <property type="match status" value="1"/>
</dbReference>
<evidence type="ECO:0000256" key="4">
    <source>
        <dbReference type="ARBA" id="ARBA00022741"/>
    </source>
</evidence>
<dbReference type="SMART" id="SM00490">
    <property type="entry name" value="HELICc"/>
    <property type="match status" value="1"/>
</dbReference>
<dbReference type="GO" id="GO:0006269">
    <property type="term" value="P:DNA replication, synthesis of primer"/>
    <property type="evidence" value="ECO:0007669"/>
    <property type="project" value="UniProtKB-KW"/>
</dbReference>
<comment type="catalytic activity">
    <reaction evidence="12">
        <text>Couples ATP hydrolysis with the unwinding of duplex DNA by translocating in the 3'-5' direction.</text>
        <dbReference type="EC" id="5.6.2.4"/>
    </reaction>
</comment>
<keyword evidence="6 12" id="KW-0347">Helicase</keyword>
<dbReference type="PANTHER" id="PTHR30580:SF0">
    <property type="entry name" value="PRIMOSOMAL PROTEIN N"/>
    <property type="match status" value="1"/>
</dbReference>
<comment type="similarity">
    <text evidence="12">Belongs to the helicase family. PriA subfamily.</text>
</comment>
<dbReference type="InterPro" id="IPR042115">
    <property type="entry name" value="PriA_3primeBD_sf"/>
</dbReference>
<keyword evidence="8 12" id="KW-0067">ATP-binding</keyword>
<dbReference type="PROSITE" id="PS51194">
    <property type="entry name" value="HELICASE_CTER"/>
    <property type="match status" value="1"/>
</dbReference>
<feature type="domain" description="Helicase ATP-binding" evidence="13">
    <location>
        <begin position="298"/>
        <end position="465"/>
    </location>
</feature>
<dbReference type="Proteomes" id="UP000266389">
    <property type="component" value="Unassembled WGS sequence"/>
</dbReference>
<dbReference type="AlphaFoldDB" id="A0A395LZG4"/>
<keyword evidence="7 12" id="KW-0862">Zinc</keyword>
<dbReference type="NCBIfam" id="TIGR00595">
    <property type="entry name" value="priA"/>
    <property type="match status" value="1"/>
</dbReference>
<feature type="binding site" evidence="12">
    <location>
        <position position="525"/>
    </location>
    <ligand>
        <name>Zn(2+)</name>
        <dbReference type="ChEBI" id="CHEBI:29105"/>
        <label>1</label>
    </ligand>
</feature>
<dbReference type="GO" id="GO:0016887">
    <property type="term" value="F:ATP hydrolysis activity"/>
    <property type="evidence" value="ECO:0007669"/>
    <property type="project" value="RHEA"/>
</dbReference>
<evidence type="ECO:0000256" key="1">
    <source>
        <dbReference type="ARBA" id="ARBA00022515"/>
    </source>
</evidence>
<dbReference type="GO" id="GO:1990077">
    <property type="term" value="C:primosome complex"/>
    <property type="evidence" value="ECO:0007669"/>
    <property type="project" value="UniProtKB-UniRule"/>
</dbReference>
<evidence type="ECO:0000256" key="10">
    <source>
        <dbReference type="ARBA" id="ARBA00023235"/>
    </source>
</evidence>
<feature type="domain" description="Helicase C-terminal" evidence="14">
    <location>
        <begin position="560"/>
        <end position="719"/>
    </location>
</feature>
<feature type="binding site" evidence="12">
    <location>
        <position position="537"/>
    </location>
    <ligand>
        <name>Zn(2+)</name>
        <dbReference type="ChEBI" id="CHEBI:29105"/>
        <label>2</label>
    </ligand>
</feature>
<gene>
    <name evidence="12 15" type="primary">priA</name>
    <name evidence="15" type="ORF">D0433_08315</name>
</gene>
<evidence type="ECO:0000256" key="11">
    <source>
        <dbReference type="ARBA" id="ARBA00048988"/>
    </source>
</evidence>
<dbReference type="InterPro" id="IPR006935">
    <property type="entry name" value="Helicase/UvrB_N"/>
</dbReference>
<dbReference type="EC" id="5.6.2.4" evidence="12"/>
<sequence>MTPDYRYVLVYVEHSFSDRAYPYTVPEELAELIEVGSRVLVPFGRRRAAKSERLGFVASRLREDELPAQPVGEILDVFDDGEPALSPELMQLALWMSEYYIAFPIEAIYAALPSAMRIRPKEVVSLSEFALQHPDEKIVKTELRRRIMQVLEKEKKLTIKQLQRRLGAKHIRLALRELERVGLIEVKKTFVPHAKPKLKVAYRLAQTCADSHELMQALERSKKQQEAVRKFLALAKPFAFADELGTSTATLNALVQKGIFVREKIPVARQFVESFSETRKEIQLSEEQQVAVQRVHQALERQEFKTFLLYGITGSGKTWVYIEAIRKALQMGKSVIVLVPEISLTPQTASRFRSYFGDEVRVLHSAMSDGEKFDAWQSLKQGRAKIALGPRSAVFAPMPNLGLIVVDEEHEASYKQHDQSPRYHARDVAVMRARFEQAVCLLGSATPSMESFQNAMTGKYELLTLTKRADAGSMPELKLIHIARAPKVSPSISEPLYQEICKRLERNEQVILFQNRRGYAGSVQCESCGWIQMCGSCSVPMVYHLREHHLRCHYCGKTMPMLTHCRRCGSEKLSFKSSGTERIEQELQELFPNERILRMDLDTTSRKDAHAKILQEFAQGKARILLGTQMVAKGLDFPNVTLVGALAADIGLSLPDFRASERLYALLLQVAGRAGRAEKKGEVYLQVYNLQSDIFRLLLSQDYRRFFGYEIAVRQQVQYPPFSRLVKIEFSGKNESEVAKAACEFSELLSPVLNAAQFDVLGPAPAVIAKLKGNFRYHLLLKQKNGARLTKPVYRSLQMQFQKRWRNKVKLDIDVDTQSIM</sequence>
<keyword evidence="1 12" id="KW-0639">Primosome</keyword>
<dbReference type="InterPro" id="IPR001650">
    <property type="entry name" value="Helicase_C-like"/>
</dbReference>
<comment type="function">
    <text evidence="12">Initiates the restart of stalled replication forks, which reloads the replicative helicase on sites other than the origin of replication. Recognizes and binds to abandoned replication forks and remodels them to uncover a helicase loading site. Promotes assembly of the primosome at these replication forks.</text>
</comment>
<dbReference type="SUPFAM" id="SSF46785">
    <property type="entry name" value="Winged helix' DNA-binding domain"/>
    <property type="match status" value="1"/>
</dbReference>
<dbReference type="GO" id="GO:0006302">
    <property type="term" value="P:double-strand break repair"/>
    <property type="evidence" value="ECO:0007669"/>
    <property type="project" value="InterPro"/>
</dbReference>
<dbReference type="GO" id="GO:0043138">
    <property type="term" value="F:3'-5' DNA helicase activity"/>
    <property type="evidence" value="ECO:0007669"/>
    <property type="project" value="UniProtKB-EC"/>
</dbReference>
<evidence type="ECO:0000256" key="7">
    <source>
        <dbReference type="ARBA" id="ARBA00022833"/>
    </source>
</evidence>
<feature type="binding site" evidence="12">
    <location>
        <position position="534"/>
    </location>
    <ligand>
        <name>Zn(2+)</name>
        <dbReference type="ChEBI" id="CHEBI:29105"/>
        <label>2</label>
    </ligand>
</feature>
<evidence type="ECO:0000256" key="2">
    <source>
        <dbReference type="ARBA" id="ARBA00022705"/>
    </source>
</evidence>
<dbReference type="GO" id="GO:0005524">
    <property type="term" value="F:ATP binding"/>
    <property type="evidence" value="ECO:0007669"/>
    <property type="project" value="UniProtKB-UniRule"/>
</dbReference>
<dbReference type="InterPro" id="IPR041236">
    <property type="entry name" value="PriA_C"/>
</dbReference>
<dbReference type="EMBL" id="PHFL01000051">
    <property type="protein sequence ID" value="RFM23920.1"/>
    <property type="molecule type" value="Genomic_DNA"/>
</dbReference>
<accession>A0A395LZG4</accession>
<dbReference type="InterPro" id="IPR036390">
    <property type="entry name" value="WH_DNA-bd_sf"/>
</dbReference>
<dbReference type="InterPro" id="IPR041222">
    <property type="entry name" value="PriA_3primeBD"/>
</dbReference>
<keyword evidence="3 12" id="KW-0479">Metal-binding</keyword>
<dbReference type="CDD" id="cd18804">
    <property type="entry name" value="SF2_C_priA"/>
    <property type="match status" value="1"/>
</dbReference>
<evidence type="ECO:0000256" key="9">
    <source>
        <dbReference type="ARBA" id="ARBA00023125"/>
    </source>
</evidence>
<evidence type="ECO:0000256" key="12">
    <source>
        <dbReference type="HAMAP-Rule" id="MF_00983"/>
    </source>
</evidence>
<feature type="binding site" evidence="12">
    <location>
        <position position="552"/>
    </location>
    <ligand>
        <name>Zn(2+)</name>
        <dbReference type="ChEBI" id="CHEBI:29105"/>
        <label>2</label>
    </ligand>
</feature>
<dbReference type="Pfam" id="PF17764">
    <property type="entry name" value="PriA_3primeBD"/>
    <property type="match status" value="1"/>
</dbReference>
<name>A0A395LZG4_9BACT</name>
<dbReference type="SUPFAM" id="SSF52540">
    <property type="entry name" value="P-loop containing nucleoside triphosphate hydrolases"/>
    <property type="match status" value="2"/>
</dbReference>
<protein>
    <recommendedName>
        <fullName evidence="12">Replication restart protein PriA</fullName>
    </recommendedName>
    <alternativeName>
        <fullName evidence="12">ATP-dependent DNA helicase PriA</fullName>
        <ecNumber evidence="12">5.6.2.4</ecNumber>
    </alternativeName>
    <alternativeName>
        <fullName evidence="12">DNA 3'-5' helicase PriA</fullName>
    </alternativeName>
</protein>
<evidence type="ECO:0000259" key="13">
    <source>
        <dbReference type="PROSITE" id="PS51192"/>
    </source>
</evidence>
<feature type="binding site" evidence="12">
    <location>
        <position position="528"/>
    </location>
    <ligand>
        <name>Zn(2+)</name>
        <dbReference type="ChEBI" id="CHEBI:29105"/>
        <label>1</label>
    </ligand>
</feature>
<reference evidence="15 16" key="1">
    <citation type="journal article" date="2011" name="ISME J.">
        <title>Community ecology of hot spring cyanobacterial mats: predominant populations and their functional potential.</title>
        <authorList>
            <person name="Klatt C.G."/>
            <person name="Wood J.M."/>
            <person name="Rusch D.B."/>
            <person name="Bateson M.M."/>
            <person name="Hamamura N."/>
            <person name="Heidelberg J.F."/>
            <person name="Grossman A.R."/>
            <person name="Bhaya D."/>
            <person name="Cohan F.M."/>
            <person name="Kuhl M."/>
            <person name="Bryant D.A."/>
            <person name="Ward D.M."/>
        </authorList>
    </citation>
    <scope>NUCLEOTIDE SEQUENCE [LARGE SCALE GENOMIC DNA]</scope>
    <source>
        <strain evidence="15">OS</strain>
    </source>
</reference>
<dbReference type="InterPro" id="IPR036388">
    <property type="entry name" value="WH-like_DNA-bd_sf"/>
</dbReference>
<organism evidence="15 16">
    <name type="scientific">Candidatus Thermochlorobacter aerophilus</name>
    <dbReference type="NCBI Taxonomy" id="1868324"/>
    <lineage>
        <taxon>Bacteria</taxon>
        <taxon>Pseudomonadati</taxon>
        <taxon>Chlorobiota</taxon>
        <taxon>Chlorobiia</taxon>
        <taxon>Chlorobiales</taxon>
        <taxon>Candidatus Thermochlorobacteriaceae</taxon>
        <taxon>Candidatus Thermochlorobacter</taxon>
    </lineage>
</organism>
<dbReference type="InterPro" id="IPR005259">
    <property type="entry name" value="PriA"/>
</dbReference>
<dbReference type="Gene3D" id="1.10.10.10">
    <property type="entry name" value="Winged helix-like DNA-binding domain superfamily/Winged helix DNA-binding domain"/>
    <property type="match status" value="1"/>
</dbReference>
<evidence type="ECO:0000256" key="8">
    <source>
        <dbReference type="ARBA" id="ARBA00022840"/>
    </source>
</evidence>
<dbReference type="Pfam" id="PF04851">
    <property type="entry name" value="ResIII"/>
    <property type="match status" value="1"/>
</dbReference>
<keyword evidence="2 12" id="KW-0235">DNA replication</keyword>
<dbReference type="Gene3D" id="3.40.50.300">
    <property type="entry name" value="P-loop containing nucleotide triphosphate hydrolases"/>
    <property type="match status" value="2"/>
</dbReference>
<feature type="binding site" evidence="12">
    <location>
        <position position="565"/>
    </location>
    <ligand>
        <name>Zn(2+)</name>
        <dbReference type="ChEBI" id="CHEBI:29105"/>
        <label>1</label>
    </ligand>
</feature>
<dbReference type="Pfam" id="PF18319">
    <property type="entry name" value="Zn_ribbon_PriA"/>
    <property type="match status" value="1"/>
</dbReference>
<comment type="cofactor">
    <cofactor evidence="12">
        <name>Zn(2+)</name>
        <dbReference type="ChEBI" id="CHEBI:29105"/>
    </cofactor>
    <text evidence="12">Binds 2 zinc ions per subunit.</text>
</comment>
<evidence type="ECO:0000313" key="16">
    <source>
        <dbReference type="Proteomes" id="UP000266389"/>
    </source>
</evidence>
<comment type="subunit">
    <text evidence="12">Component of the replication restart primosome.</text>
</comment>
<keyword evidence="4 12" id="KW-0547">Nucleotide-binding</keyword>
<dbReference type="InterPro" id="IPR040498">
    <property type="entry name" value="PriA_CRR"/>
</dbReference>
<proteinExistence type="inferred from homology"/>
<dbReference type="InterPro" id="IPR014001">
    <property type="entry name" value="Helicase_ATP-bd"/>
</dbReference>
<dbReference type="Gene3D" id="3.40.1440.60">
    <property type="entry name" value="PriA, 3(prime) DNA-binding domain"/>
    <property type="match status" value="1"/>
</dbReference>
<dbReference type="GO" id="GO:0008270">
    <property type="term" value="F:zinc ion binding"/>
    <property type="evidence" value="ECO:0007669"/>
    <property type="project" value="UniProtKB-UniRule"/>
</dbReference>
<dbReference type="GO" id="GO:0006310">
    <property type="term" value="P:DNA recombination"/>
    <property type="evidence" value="ECO:0007669"/>
    <property type="project" value="InterPro"/>
</dbReference>
<dbReference type="CDD" id="cd17929">
    <property type="entry name" value="DEXHc_priA"/>
    <property type="match status" value="1"/>
</dbReference>
<dbReference type="Pfam" id="PF00271">
    <property type="entry name" value="Helicase_C"/>
    <property type="match status" value="1"/>
</dbReference>
<dbReference type="FunFam" id="3.40.50.300:FF:000489">
    <property type="entry name" value="Primosome assembly protein PriA"/>
    <property type="match status" value="1"/>
</dbReference>
<evidence type="ECO:0000313" key="15">
    <source>
        <dbReference type="EMBL" id="RFM23920.1"/>
    </source>
</evidence>
<keyword evidence="10 12" id="KW-0413">Isomerase</keyword>
<feature type="binding site" evidence="12">
    <location>
        <position position="568"/>
    </location>
    <ligand>
        <name>Zn(2+)</name>
        <dbReference type="ChEBI" id="CHEBI:29105"/>
        <label>1</label>
    </ligand>
</feature>
<evidence type="ECO:0000256" key="5">
    <source>
        <dbReference type="ARBA" id="ARBA00022801"/>
    </source>
</evidence>
<dbReference type="HAMAP" id="MF_00983">
    <property type="entry name" value="PriA"/>
    <property type="match status" value="1"/>
</dbReference>
<keyword evidence="5 12" id="KW-0378">Hydrolase</keyword>
<evidence type="ECO:0000256" key="3">
    <source>
        <dbReference type="ARBA" id="ARBA00022723"/>
    </source>
</evidence>
<dbReference type="PROSITE" id="PS51192">
    <property type="entry name" value="HELICASE_ATP_BIND_1"/>
    <property type="match status" value="1"/>
</dbReference>
<evidence type="ECO:0000259" key="14">
    <source>
        <dbReference type="PROSITE" id="PS51194"/>
    </source>
</evidence>
<dbReference type="PANTHER" id="PTHR30580">
    <property type="entry name" value="PRIMOSOMAL PROTEIN N"/>
    <property type="match status" value="1"/>
</dbReference>
<dbReference type="InterPro" id="IPR027417">
    <property type="entry name" value="P-loop_NTPase"/>
</dbReference>
<feature type="binding site" evidence="12">
    <location>
        <position position="555"/>
    </location>
    <ligand>
        <name>Zn(2+)</name>
        <dbReference type="ChEBI" id="CHEBI:29105"/>
        <label>2</label>
    </ligand>
</feature>
<comment type="catalytic activity">
    <reaction evidence="11 12">
        <text>ATP + H2O = ADP + phosphate + H(+)</text>
        <dbReference type="Rhea" id="RHEA:13065"/>
        <dbReference type="ChEBI" id="CHEBI:15377"/>
        <dbReference type="ChEBI" id="CHEBI:15378"/>
        <dbReference type="ChEBI" id="CHEBI:30616"/>
        <dbReference type="ChEBI" id="CHEBI:43474"/>
        <dbReference type="ChEBI" id="CHEBI:456216"/>
        <dbReference type="EC" id="5.6.2.4"/>
    </reaction>
</comment>
<evidence type="ECO:0000256" key="6">
    <source>
        <dbReference type="ARBA" id="ARBA00022806"/>
    </source>
</evidence>
<comment type="caution">
    <text evidence="15">The sequence shown here is derived from an EMBL/GenBank/DDBJ whole genome shotgun (WGS) entry which is preliminary data.</text>
</comment>
<dbReference type="GO" id="GO:0003677">
    <property type="term" value="F:DNA binding"/>
    <property type="evidence" value="ECO:0007669"/>
    <property type="project" value="UniProtKB-UniRule"/>
</dbReference>